<keyword evidence="8 10" id="KW-0975">Bacterial flagellum</keyword>
<evidence type="ECO:0000256" key="5">
    <source>
        <dbReference type="ARBA" id="ARBA00022692"/>
    </source>
</evidence>
<dbReference type="EMBL" id="JBHRYB010000015">
    <property type="protein sequence ID" value="MFC3681491.1"/>
    <property type="molecule type" value="Genomic_DNA"/>
</dbReference>
<evidence type="ECO:0000256" key="6">
    <source>
        <dbReference type="ARBA" id="ARBA00022989"/>
    </source>
</evidence>
<evidence type="ECO:0000313" key="11">
    <source>
        <dbReference type="EMBL" id="MFC3681491.1"/>
    </source>
</evidence>
<comment type="subcellular location">
    <subcellularLocation>
        <location evidence="10">Cell membrane</location>
        <topology evidence="10">Multi-pass membrane protein</topology>
    </subcellularLocation>
    <subcellularLocation>
        <location evidence="10">Bacterial flagellum basal body</location>
    </subcellularLocation>
</comment>
<reference evidence="12" key="1">
    <citation type="journal article" date="2019" name="Int. J. Syst. Evol. Microbiol.">
        <title>The Global Catalogue of Microorganisms (GCM) 10K type strain sequencing project: providing services to taxonomists for standard genome sequencing and annotation.</title>
        <authorList>
            <consortium name="The Broad Institute Genomics Platform"/>
            <consortium name="The Broad Institute Genome Sequencing Center for Infectious Disease"/>
            <person name="Wu L."/>
            <person name="Ma J."/>
        </authorList>
    </citation>
    <scope>NUCLEOTIDE SEQUENCE [LARGE SCALE GENOMIC DNA]</scope>
    <source>
        <strain evidence="12">KCTC 42424</strain>
    </source>
</reference>
<feature type="transmembrane region" description="Helical" evidence="10">
    <location>
        <begin position="214"/>
        <end position="234"/>
    </location>
</feature>
<evidence type="ECO:0000256" key="8">
    <source>
        <dbReference type="ARBA" id="ARBA00023143"/>
    </source>
</evidence>
<comment type="function">
    <text evidence="1 10">Role in flagellar biosynthesis.</text>
</comment>
<comment type="caution">
    <text evidence="11">The sequence shown here is derived from an EMBL/GenBank/DDBJ whole genome shotgun (WGS) entry which is preliminary data.</text>
</comment>
<dbReference type="NCBIfam" id="TIGR01400">
    <property type="entry name" value="fliR"/>
    <property type="match status" value="1"/>
</dbReference>
<gene>
    <name evidence="11" type="primary">fliR</name>
    <name evidence="11" type="ORF">ACFOMG_15410</name>
</gene>
<dbReference type="PRINTS" id="PR00953">
    <property type="entry name" value="TYPE3IMRPROT"/>
</dbReference>
<comment type="similarity">
    <text evidence="2 10">Belongs to the FliR/MopE/SpaR family.</text>
</comment>
<keyword evidence="12" id="KW-1185">Reference proteome</keyword>
<sequence>MLEIDALDVSHWISRYIYPFARISGLLMVMPLVGSRMVSQRVRIFLAVAITLAVVPVLPPMPKVDAISLASFIIILQQLLIGIAMGFIVEMLTQVFVITGQLIAMQTGLGIATTVDPSQGASVVVISQWFLFLVSLVFISLNGHLVLIEILIDSFSTLPVGMQGFGADDFGLIVRWSGWMFSAALVIALPALAALLIVNLAFGVMTRAAPQLNIFALGFPVTMIVGLFIMWLSVGEMATGFQQYMDSLFEFLKKLTLQ</sequence>
<dbReference type="PANTHER" id="PTHR30065">
    <property type="entry name" value="FLAGELLAR BIOSYNTHETIC PROTEIN FLIR"/>
    <property type="match status" value="1"/>
</dbReference>
<organism evidence="11 12">
    <name type="scientific">Bacterioplanoides pacificum</name>
    <dbReference type="NCBI Taxonomy" id="1171596"/>
    <lineage>
        <taxon>Bacteria</taxon>
        <taxon>Pseudomonadati</taxon>
        <taxon>Pseudomonadota</taxon>
        <taxon>Gammaproteobacteria</taxon>
        <taxon>Oceanospirillales</taxon>
        <taxon>Oceanospirillaceae</taxon>
        <taxon>Bacterioplanoides</taxon>
    </lineage>
</organism>
<dbReference type="Pfam" id="PF01311">
    <property type="entry name" value="Bac_export_1"/>
    <property type="match status" value="1"/>
</dbReference>
<evidence type="ECO:0000256" key="9">
    <source>
        <dbReference type="NCBIfam" id="TIGR01400"/>
    </source>
</evidence>
<evidence type="ECO:0000256" key="10">
    <source>
        <dbReference type="RuleBase" id="RU362071"/>
    </source>
</evidence>
<keyword evidence="11" id="KW-0969">Cilium</keyword>
<dbReference type="InterPro" id="IPR002010">
    <property type="entry name" value="T3SS_IM_R"/>
</dbReference>
<keyword evidence="7 10" id="KW-0472">Membrane</keyword>
<evidence type="ECO:0000313" key="12">
    <source>
        <dbReference type="Proteomes" id="UP001595722"/>
    </source>
</evidence>
<name>A0ABV7VVC4_9GAMM</name>
<keyword evidence="5 10" id="KW-0812">Transmembrane</keyword>
<evidence type="ECO:0000256" key="2">
    <source>
        <dbReference type="ARBA" id="ARBA00009772"/>
    </source>
</evidence>
<dbReference type="RefSeq" id="WP_376867933.1">
    <property type="nucleotide sequence ID" value="NZ_JBHRYB010000015.1"/>
</dbReference>
<evidence type="ECO:0000256" key="3">
    <source>
        <dbReference type="ARBA" id="ARBA00021717"/>
    </source>
</evidence>
<feature type="transmembrane region" description="Helical" evidence="10">
    <location>
        <begin position="16"/>
        <end position="35"/>
    </location>
</feature>
<dbReference type="InterPro" id="IPR006303">
    <property type="entry name" value="FliR"/>
</dbReference>
<proteinExistence type="inferred from homology"/>
<keyword evidence="11" id="KW-0966">Cell projection</keyword>
<feature type="transmembrane region" description="Helical" evidence="10">
    <location>
        <begin position="67"/>
        <end position="88"/>
    </location>
</feature>
<evidence type="ECO:0000256" key="4">
    <source>
        <dbReference type="ARBA" id="ARBA00022475"/>
    </source>
</evidence>
<accession>A0ABV7VVC4</accession>
<evidence type="ECO:0000256" key="7">
    <source>
        <dbReference type="ARBA" id="ARBA00023136"/>
    </source>
</evidence>
<keyword evidence="4 10" id="KW-1003">Cell membrane</keyword>
<dbReference type="Proteomes" id="UP001595722">
    <property type="component" value="Unassembled WGS sequence"/>
</dbReference>
<evidence type="ECO:0000256" key="1">
    <source>
        <dbReference type="ARBA" id="ARBA00002578"/>
    </source>
</evidence>
<keyword evidence="11" id="KW-0282">Flagellum</keyword>
<protein>
    <recommendedName>
        <fullName evidence="3 9">Flagellar biosynthetic protein FliR</fullName>
    </recommendedName>
</protein>
<feature type="transmembrane region" description="Helical" evidence="10">
    <location>
        <begin position="179"/>
        <end position="202"/>
    </location>
</feature>
<dbReference type="PANTHER" id="PTHR30065:SF8">
    <property type="entry name" value="FLAGELLAR BIOSYNTHETIC PROTEIN FLIR"/>
    <property type="match status" value="1"/>
</dbReference>
<keyword evidence="6 10" id="KW-1133">Transmembrane helix</keyword>
<feature type="transmembrane region" description="Helical" evidence="10">
    <location>
        <begin position="42"/>
        <end position="61"/>
    </location>
</feature>